<keyword evidence="3" id="KW-1185">Reference proteome</keyword>
<dbReference type="PANTHER" id="PTHR37540:SF10">
    <property type="entry name" value="SIGMA-70 REGION 2 FAMILY PROTEIN"/>
    <property type="match status" value="1"/>
</dbReference>
<evidence type="ECO:0000256" key="1">
    <source>
        <dbReference type="SAM" id="MobiDB-lite"/>
    </source>
</evidence>
<evidence type="ECO:0000313" key="3">
    <source>
        <dbReference type="Proteomes" id="UP000078343"/>
    </source>
</evidence>
<proteinExistence type="predicted"/>
<gene>
    <name evidence="2" type="ORF">AYL99_08642</name>
</gene>
<feature type="compositionally biased region" description="Polar residues" evidence="1">
    <location>
        <begin position="74"/>
        <end position="84"/>
    </location>
</feature>
<evidence type="ECO:0000313" key="2">
    <source>
        <dbReference type="EMBL" id="OAP57904.1"/>
    </source>
</evidence>
<dbReference type="EMBL" id="LVYI01000007">
    <property type="protein sequence ID" value="OAP57904.1"/>
    <property type="molecule type" value="Genomic_DNA"/>
</dbReference>
<feature type="region of interest" description="Disordered" evidence="1">
    <location>
        <begin position="43"/>
        <end position="93"/>
    </location>
</feature>
<dbReference type="OrthoDB" id="4152393at2759"/>
<evidence type="ECO:0008006" key="4">
    <source>
        <dbReference type="Google" id="ProtNLM"/>
    </source>
</evidence>
<comment type="caution">
    <text evidence="2">The sequence shown here is derived from an EMBL/GenBank/DDBJ whole genome shotgun (WGS) entry which is preliminary data.</text>
</comment>
<dbReference type="AlphaFoldDB" id="A0A178ZDL9"/>
<dbReference type="PANTHER" id="PTHR37540">
    <property type="entry name" value="TRANSCRIPTION FACTOR (ACR-2), PUTATIVE-RELATED-RELATED"/>
    <property type="match status" value="1"/>
</dbReference>
<protein>
    <recommendedName>
        <fullName evidence="4">Transcription factor domain-containing protein</fullName>
    </recommendedName>
</protein>
<dbReference type="RefSeq" id="XP_018691271.1">
    <property type="nucleotide sequence ID" value="XM_018840150.1"/>
</dbReference>
<organism evidence="2 3">
    <name type="scientific">Fonsecaea erecta</name>
    <dbReference type="NCBI Taxonomy" id="1367422"/>
    <lineage>
        <taxon>Eukaryota</taxon>
        <taxon>Fungi</taxon>
        <taxon>Dikarya</taxon>
        <taxon>Ascomycota</taxon>
        <taxon>Pezizomycotina</taxon>
        <taxon>Eurotiomycetes</taxon>
        <taxon>Chaetothyriomycetidae</taxon>
        <taxon>Chaetothyriales</taxon>
        <taxon>Herpotrichiellaceae</taxon>
        <taxon>Fonsecaea</taxon>
    </lineage>
</organism>
<reference evidence="2 3" key="1">
    <citation type="submission" date="2016-04" db="EMBL/GenBank/DDBJ databases">
        <title>Draft genome of Fonsecaea erecta CBS 125763.</title>
        <authorList>
            <person name="Weiss V.A."/>
            <person name="Vicente V.A."/>
            <person name="Raittz R.T."/>
            <person name="Moreno L.F."/>
            <person name="De Souza E.M."/>
            <person name="Pedrosa F.O."/>
            <person name="Steffens M.B."/>
            <person name="Faoro H."/>
            <person name="Tadra-Sfeir M.Z."/>
            <person name="Najafzadeh M.J."/>
            <person name="Felipe M.S."/>
            <person name="Teixeira M."/>
            <person name="Sun J."/>
            <person name="Xi L."/>
            <person name="Gomes R."/>
            <person name="De Azevedo C.M."/>
            <person name="Salgado C.G."/>
            <person name="Da Silva M.B."/>
            <person name="Nascimento M.F."/>
            <person name="Queiroz-Telles F."/>
            <person name="Attili D.S."/>
            <person name="Gorbushina A."/>
        </authorList>
    </citation>
    <scope>NUCLEOTIDE SEQUENCE [LARGE SCALE GENOMIC DNA]</scope>
    <source>
        <strain evidence="2 3">CBS 125763</strain>
    </source>
</reference>
<dbReference type="Proteomes" id="UP000078343">
    <property type="component" value="Unassembled WGS sequence"/>
</dbReference>
<name>A0A178ZDL9_9EURO</name>
<dbReference type="GeneID" id="30012810"/>
<dbReference type="STRING" id="1367422.A0A178ZDL9"/>
<sequence>MKAREVVFVDGLSWTKADKKIQISKVRTHARIIGLRKRELQGQASSGKKCIRQPRKTASISSVAHEHPSRPLASATQAQPQGSNPKVPRNPSLVVGELHTRPLEDRSGSTSTRPNKVFDISQSPRQISTVVLDPDPYLRGYRKDPFSVIPDNSCLDALDFYTQIYVPNNAPLYEVFNVTNIYDRFALLPLQHGLSLHAGLCNLVHEFEFFLDPAAKPSRRVYTYLGTALANLRREIEINGNLPNDISTITVMNLALGALMVGDQEAHELHKKHLRLMIQAKGGIDQLGHGGLEKCMMLQWEGNWCWIAGRGPTIFSGARINPNAGRRLQLPLDGSIRGLVSQLPGGFQSLAKTGVLSIPTLEALLHATEELERRKDKQSGTRKNKTLQYRRRRYDDLLQACPCLGDSDENPTLEKLIVLALVLYCFANFCTQRLPTTHFTSISVRATSNLKRTSRIATEIEKQALVWVFMVVIDSWRSRDGQMRSEGVDLLRLFKRRFTIMKSWNDVADLLTRFLWSEDMERFVGRSWPEA</sequence>
<accession>A0A178ZDL9</accession>